<dbReference type="STRING" id="394.NGR_c23020"/>
<evidence type="ECO:0000313" key="9">
    <source>
        <dbReference type="EMBL" id="ACP26061.1"/>
    </source>
</evidence>
<evidence type="ECO:0000256" key="3">
    <source>
        <dbReference type="ARBA" id="ARBA00022475"/>
    </source>
</evidence>
<dbReference type="InterPro" id="IPR018076">
    <property type="entry name" value="T2SS_GspF_dom"/>
</dbReference>
<dbReference type="OrthoDB" id="9805682at2"/>
<evidence type="ECO:0000256" key="7">
    <source>
        <dbReference type="SAM" id="Phobius"/>
    </source>
</evidence>
<keyword evidence="10" id="KW-1185">Reference proteome</keyword>
<keyword evidence="5 7" id="KW-1133">Transmembrane helix</keyword>
<comment type="similarity">
    <text evidence="2">Belongs to the GSP F family.</text>
</comment>
<feature type="transmembrane region" description="Helical" evidence="7">
    <location>
        <begin position="169"/>
        <end position="194"/>
    </location>
</feature>
<dbReference type="GO" id="GO:0005886">
    <property type="term" value="C:plasma membrane"/>
    <property type="evidence" value="ECO:0007669"/>
    <property type="project" value="UniProtKB-SubCell"/>
</dbReference>
<accession>C3MFK4</accession>
<evidence type="ECO:0000256" key="4">
    <source>
        <dbReference type="ARBA" id="ARBA00022692"/>
    </source>
</evidence>
<dbReference type="PATRIC" id="fig|394.7.peg.5121"/>
<sequence length="404" mass="43524">MTTFVYRGYTANGTETSGTVEAADKQEAMRLVLKSGCRPLSLEVAAARSQFFHRDWSLRPAFRSIDFGRFFSELQILLEAGFTIDAALKTVVDDREMAAGREELSNLVAAVMAGGSFSSAFAHMQNAPPEVTALLLSGEQAGRLEQVVASLAQSFEDQKARRAEAIETLLYPAFLLAVMLFSIGVIMFVLVPAIEPVFEGAEHARPMLISVLSAVRRVLVDWARLILPICVFALAAAIGAYRTSPGRRALSNLLLHMPIAGRMARAEASARYLQVLATLTGNGVGVKKALELAAQACPLAAYAEPLLAVRDRVVSGTSLRQAIEASGLFEQSTLSLIKVGDESNKLPEALKRAAYLLERKAREARRRLFAMLTPTLTITMGALVGGVVISVMTALLSINNLAAQ</sequence>
<keyword evidence="4 7" id="KW-0812">Transmembrane</keyword>
<protein>
    <submittedName>
        <fullName evidence="9">General secretion pathway protein F, GspF</fullName>
    </submittedName>
</protein>
<dbReference type="PANTHER" id="PTHR30012:SF0">
    <property type="entry name" value="TYPE II SECRETION SYSTEM PROTEIN F-RELATED"/>
    <property type="match status" value="1"/>
</dbReference>
<keyword evidence="3" id="KW-1003">Cell membrane</keyword>
<dbReference type="Proteomes" id="UP000001054">
    <property type="component" value="Chromosome"/>
</dbReference>
<feature type="transmembrane region" description="Helical" evidence="7">
    <location>
        <begin position="222"/>
        <end position="241"/>
    </location>
</feature>
<dbReference type="RefSeq" id="WP_012708819.1">
    <property type="nucleotide sequence ID" value="NC_012587.1"/>
</dbReference>
<proteinExistence type="inferred from homology"/>
<feature type="domain" description="Type II secretion system protein GspF" evidence="8">
    <location>
        <begin position="70"/>
        <end position="192"/>
    </location>
</feature>
<dbReference type="HOGENOM" id="CLU_035032_2_1_5"/>
<dbReference type="Pfam" id="PF00482">
    <property type="entry name" value="T2SSF"/>
    <property type="match status" value="2"/>
</dbReference>
<organism evidence="9 10">
    <name type="scientific">Sinorhizobium fredii (strain NBRC 101917 / NGR234)</name>
    <dbReference type="NCBI Taxonomy" id="394"/>
    <lineage>
        <taxon>Bacteria</taxon>
        <taxon>Pseudomonadati</taxon>
        <taxon>Pseudomonadota</taxon>
        <taxon>Alphaproteobacteria</taxon>
        <taxon>Hyphomicrobiales</taxon>
        <taxon>Rhizobiaceae</taxon>
        <taxon>Sinorhizobium/Ensifer group</taxon>
        <taxon>Sinorhizobium</taxon>
    </lineage>
</organism>
<dbReference type="PANTHER" id="PTHR30012">
    <property type="entry name" value="GENERAL SECRETION PATHWAY PROTEIN"/>
    <property type="match status" value="1"/>
</dbReference>
<evidence type="ECO:0000256" key="2">
    <source>
        <dbReference type="ARBA" id="ARBA00005745"/>
    </source>
</evidence>
<dbReference type="InterPro" id="IPR003004">
    <property type="entry name" value="GspF/PilC"/>
</dbReference>
<reference evidence="9 10" key="1">
    <citation type="journal article" date="2009" name="Appl. Environ. Microbiol.">
        <title>Rhizobium sp. strain NGR234 possesses a remarkable number of secretion systems.</title>
        <authorList>
            <person name="Schmeisser C."/>
            <person name="Liesegang H."/>
            <person name="Krysciak D."/>
            <person name="Bakkou N."/>
            <person name="Le Quere A."/>
            <person name="Wollherr A."/>
            <person name="Heinemeyer I."/>
            <person name="Morgenstern B."/>
            <person name="Pommerening-Roeser A."/>
            <person name="Flores M."/>
            <person name="Palacios R."/>
            <person name="Brenner S."/>
            <person name="Gottschalk G."/>
            <person name="Schmitz R.A."/>
            <person name="Broughton W.J."/>
            <person name="Perret X."/>
            <person name="Strittmatter A.W."/>
            <person name="Streit W.R."/>
        </authorList>
    </citation>
    <scope>NUCLEOTIDE SEQUENCE [LARGE SCALE GENOMIC DNA]</scope>
    <source>
        <strain evidence="10">NBRC 101917 / NGR234</strain>
    </source>
</reference>
<evidence type="ECO:0000259" key="8">
    <source>
        <dbReference type="Pfam" id="PF00482"/>
    </source>
</evidence>
<dbReference type="AlphaFoldDB" id="C3MFK4"/>
<name>C3MFK4_SINFN</name>
<comment type="subcellular location">
    <subcellularLocation>
        <location evidence="1">Cell membrane</location>
        <topology evidence="1">Multi-pass membrane protein</topology>
    </subcellularLocation>
</comment>
<dbReference type="InterPro" id="IPR042094">
    <property type="entry name" value="T2SS_GspF_sf"/>
</dbReference>
<dbReference type="GO" id="GO:0015628">
    <property type="term" value="P:protein secretion by the type II secretion system"/>
    <property type="evidence" value="ECO:0007669"/>
    <property type="project" value="TreeGrafter"/>
</dbReference>
<feature type="domain" description="Type II secretion system protein GspF" evidence="8">
    <location>
        <begin position="273"/>
        <end position="393"/>
    </location>
</feature>
<evidence type="ECO:0000256" key="5">
    <source>
        <dbReference type="ARBA" id="ARBA00022989"/>
    </source>
</evidence>
<feature type="transmembrane region" description="Helical" evidence="7">
    <location>
        <begin position="368"/>
        <end position="398"/>
    </location>
</feature>
<dbReference type="KEGG" id="rhi:NGR_c23020"/>
<evidence type="ECO:0000256" key="6">
    <source>
        <dbReference type="ARBA" id="ARBA00023136"/>
    </source>
</evidence>
<keyword evidence="6 7" id="KW-0472">Membrane</keyword>
<evidence type="ECO:0000256" key="1">
    <source>
        <dbReference type="ARBA" id="ARBA00004651"/>
    </source>
</evidence>
<dbReference type="EMBL" id="CP001389">
    <property type="protein sequence ID" value="ACP26061.1"/>
    <property type="molecule type" value="Genomic_DNA"/>
</dbReference>
<dbReference type="Gene3D" id="1.20.81.30">
    <property type="entry name" value="Type II secretion system (T2SS), domain F"/>
    <property type="match status" value="2"/>
</dbReference>
<evidence type="ECO:0000313" key="10">
    <source>
        <dbReference type="Proteomes" id="UP000001054"/>
    </source>
</evidence>
<gene>
    <name evidence="9" type="primary">gspF</name>
    <name evidence="9" type="ordered locus">NGR_c23020</name>
</gene>
<dbReference type="eggNOG" id="COG1459">
    <property type="taxonomic scope" value="Bacteria"/>
</dbReference>